<dbReference type="PANTHER" id="PTHR37984:SF15">
    <property type="entry name" value="INTEGRASE CATALYTIC DOMAIN-CONTAINING PROTEIN"/>
    <property type="match status" value="1"/>
</dbReference>
<keyword evidence="1" id="KW-0694">RNA-binding</keyword>
<keyword evidence="4" id="KW-1185">Reference proteome</keyword>
<dbReference type="SUPFAM" id="SSF53098">
    <property type="entry name" value="Ribonuclease H-like"/>
    <property type="match status" value="1"/>
</dbReference>
<dbReference type="InterPro" id="IPR056924">
    <property type="entry name" value="SH3_Tf2-1"/>
</dbReference>
<dbReference type="OrthoDB" id="2797467at2759"/>
<dbReference type="InterPro" id="IPR012337">
    <property type="entry name" value="RNaseH-like_sf"/>
</dbReference>
<dbReference type="Gene3D" id="2.40.50.40">
    <property type="match status" value="1"/>
</dbReference>
<dbReference type="GO" id="GO:0015074">
    <property type="term" value="P:DNA integration"/>
    <property type="evidence" value="ECO:0007669"/>
    <property type="project" value="InterPro"/>
</dbReference>
<dbReference type="CDD" id="cd00024">
    <property type="entry name" value="CD_CSD"/>
    <property type="match status" value="1"/>
</dbReference>
<dbReference type="AlphaFoldDB" id="A0A9P3GQG7"/>
<dbReference type="InterPro" id="IPR001584">
    <property type="entry name" value="Integrase_cat-core"/>
</dbReference>
<evidence type="ECO:0000259" key="2">
    <source>
        <dbReference type="PROSITE" id="PS50994"/>
    </source>
</evidence>
<name>A0A9P3GQG7_9APHY</name>
<accession>A0A9P3GQG7</accession>
<protein>
    <submittedName>
        <fullName evidence="3">Transposase-like protein</fullName>
    </submittedName>
</protein>
<dbReference type="PROSITE" id="PS50994">
    <property type="entry name" value="INTEGRASE"/>
    <property type="match status" value="1"/>
</dbReference>
<organism evidence="3 4">
    <name type="scientific">Phanerochaete sordida</name>
    <dbReference type="NCBI Taxonomy" id="48140"/>
    <lineage>
        <taxon>Eukaryota</taxon>
        <taxon>Fungi</taxon>
        <taxon>Dikarya</taxon>
        <taxon>Basidiomycota</taxon>
        <taxon>Agaricomycotina</taxon>
        <taxon>Agaricomycetes</taxon>
        <taxon>Polyporales</taxon>
        <taxon>Phanerochaetaceae</taxon>
        <taxon>Phanerochaete</taxon>
    </lineage>
</organism>
<comment type="caution">
    <text evidence="3">The sequence shown here is derived from an EMBL/GenBank/DDBJ whole genome shotgun (WGS) entry which is preliminary data.</text>
</comment>
<evidence type="ECO:0000313" key="4">
    <source>
        <dbReference type="Proteomes" id="UP000703269"/>
    </source>
</evidence>
<evidence type="ECO:0000313" key="3">
    <source>
        <dbReference type="EMBL" id="GJE97594.1"/>
    </source>
</evidence>
<evidence type="ECO:0000256" key="1">
    <source>
        <dbReference type="ARBA" id="ARBA00022884"/>
    </source>
</evidence>
<reference evidence="3 4" key="1">
    <citation type="submission" date="2021-08" db="EMBL/GenBank/DDBJ databases">
        <title>Draft Genome Sequence of Phanerochaete sordida strain YK-624.</title>
        <authorList>
            <person name="Mori T."/>
            <person name="Dohra H."/>
            <person name="Suzuki T."/>
            <person name="Kawagishi H."/>
            <person name="Hirai H."/>
        </authorList>
    </citation>
    <scope>NUCLEOTIDE SEQUENCE [LARGE SCALE GENOMIC DNA]</scope>
    <source>
        <strain evidence="3 4">YK-624</strain>
    </source>
</reference>
<dbReference type="Gene3D" id="3.30.420.10">
    <property type="entry name" value="Ribonuclease H-like superfamily/Ribonuclease H"/>
    <property type="match status" value="1"/>
</dbReference>
<dbReference type="InterPro" id="IPR050951">
    <property type="entry name" value="Retrovirus_Pol_polyprotein"/>
</dbReference>
<dbReference type="Pfam" id="PF24626">
    <property type="entry name" value="SH3_Tf2-1"/>
    <property type="match status" value="1"/>
</dbReference>
<gene>
    <name evidence="3" type="ORF">PsYK624_138150</name>
</gene>
<dbReference type="Proteomes" id="UP000703269">
    <property type="component" value="Unassembled WGS sequence"/>
</dbReference>
<dbReference type="InterPro" id="IPR016197">
    <property type="entry name" value="Chromo-like_dom_sf"/>
</dbReference>
<dbReference type="EMBL" id="BPQB01000074">
    <property type="protein sequence ID" value="GJE97594.1"/>
    <property type="molecule type" value="Genomic_DNA"/>
</dbReference>
<dbReference type="PANTHER" id="PTHR37984">
    <property type="entry name" value="PROTEIN CBG26694"/>
    <property type="match status" value="1"/>
</dbReference>
<dbReference type="SUPFAM" id="SSF54160">
    <property type="entry name" value="Chromo domain-like"/>
    <property type="match status" value="1"/>
</dbReference>
<dbReference type="GO" id="GO:0005634">
    <property type="term" value="C:nucleus"/>
    <property type="evidence" value="ECO:0007669"/>
    <property type="project" value="UniProtKB-ARBA"/>
</dbReference>
<proteinExistence type="predicted"/>
<dbReference type="InterPro" id="IPR036397">
    <property type="entry name" value="RNaseH_sf"/>
</dbReference>
<sequence>MLSHARGSVAIDFVGLLPEDEGKNCIATMTDRCGADMRFVATRTDCSAEDFALVFLDNWYCENGLPDDLVSDHDKLWLSRFWKALHLLTGVNMKLSSAYHPQTNGASERTNKTVIQALRYHVACNQKGWVRALPRIRFNIMNTVNASTGFSPFHLHLGRAPRIIPAIETSDIRTVEDAYGDAGTDAARIISQINTDFLEAQDNMQLVKISQATQANKHRGDKIVYKIGDKVMLSTAHRRRDYLQHGANRVAKFMVRFDGPYRITASHPDTSSYTLALPKHMKEKYPTFHASQLKPYRSNDASLFPAREHARPRPVVGDEGMEEWAVERILGVKHLRRGDKYLIRWQGYGPEDDEVCCVRAITVL</sequence>
<feature type="domain" description="Integrase catalytic" evidence="2">
    <location>
        <begin position="1"/>
        <end position="169"/>
    </location>
</feature>
<dbReference type="GO" id="GO:0003723">
    <property type="term" value="F:RNA binding"/>
    <property type="evidence" value="ECO:0007669"/>
    <property type="project" value="UniProtKB-KW"/>
</dbReference>